<name>A0A0B8Q532_9VIBR</name>
<dbReference type="EMBL" id="BBSC01000001">
    <property type="protein sequence ID" value="GAM73641.1"/>
    <property type="molecule type" value="Genomic_DNA"/>
</dbReference>
<comment type="caution">
    <text evidence="1">The sequence shown here is derived from an EMBL/GenBank/DDBJ whole genome shotgun (WGS) entry which is preliminary data.</text>
</comment>
<evidence type="ECO:0000313" key="2">
    <source>
        <dbReference type="Proteomes" id="UP000031666"/>
    </source>
</evidence>
<sequence length="159" mass="18225">MLSKIFQLFPSSTKHACWLIVSAWREAEGKSQQAAFKFVSEDIWNIQSIHPYAKSRVLHHLVKNRADHGSYLEQNKDEFLETKFGKSIVSIIGSNNGEDVTVLRCYAFEALRQLRPDFTKADVSKFLKSQNVQLNHSEIGALDSVFMVERTVLDFVFDL</sequence>
<dbReference type="Proteomes" id="UP000031666">
    <property type="component" value="Unassembled WGS sequence"/>
</dbReference>
<proteinExistence type="predicted"/>
<gene>
    <name evidence="1" type="ORF">JCM19241_3096</name>
</gene>
<accession>A0A0B8Q532</accession>
<organism evidence="1 2">
    <name type="scientific">Vibrio ishigakensis</name>
    <dbReference type="NCBI Taxonomy" id="1481914"/>
    <lineage>
        <taxon>Bacteria</taxon>
        <taxon>Pseudomonadati</taxon>
        <taxon>Pseudomonadota</taxon>
        <taxon>Gammaproteobacteria</taxon>
        <taxon>Vibrionales</taxon>
        <taxon>Vibrionaceae</taxon>
        <taxon>Vibrio</taxon>
    </lineage>
</organism>
<protein>
    <submittedName>
        <fullName evidence="1">Uncharacterized protein</fullName>
    </submittedName>
</protein>
<reference evidence="1 2" key="2">
    <citation type="submission" date="2015-01" db="EMBL/GenBank/DDBJ databases">
        <authorList>
            <consortium name="NBRP consortium"/>
            <person name="Sawabe T."/>
            <person name="Meirelles P."/>
            <person name="Feng G."/>
            <person name="Sayaka M."/>
            <person name="Hattori M."/>
            <person name="Ohkuma M."/>
        </authorList>
    </citation>
    <scope>NUCLEOTIDE SEQUENCE [LARGE SCALE GENOMIC DNA]</scope>
    <source>
        <strain evidence="2">JCM 19241</strain>
    </source>
</reference>
<evidence type="ECO:0000313" key="1">
    <source>
        <dbReference type="EMBL" id="GAM73641.1"/>
    </source>
</evidence>
<reference evidence="1 2" key="1">
    <citation type="submission" date="2015-01" db="EMBL/GenBank/DDBJ databases">
        <title>Vibrio sp. C94 JCM 19241 whole genome shotgun sequence.</title>
        <authorList>
            <person name="Sawabe T."/>
            <person name="Meirelles P."/>
            <person name="Feng G."/>
            <person name="Sayaka M."/>
            <person name="Hattori M."/>
            <person name="Ohkuma M."/>
        </authorList>
    </citation>
    <scope>NUCLEOTIDE SEQUENCE [LARGE SCALE GENOMIC DNA]</scope>
    <source>
        <strain evidence="2">JCM 19241</strain>
    </source>
</reference>
<dbReference type="AlphaFoldDB" id="A0A0B8Q532"/>